<dbReference type="SUPFAM" id="SSF50156">
    <property type="entry name" value="PDZ domain-like"/>
    <property type="match status" value="1"/>
</dbReference>
<evidence type="ECO:0000256" key="4">
    <source>
        <dbReference type="ARBA" id="ARBA00022670"/>
    </source>
</evidence>
<dbReference type="Proteomes" id="UP000243255">
    <property type="component" value="Unassembled WGS sequence"/>
</dbReference>
<keyword evidence="8 11" id="KW-1133">Transmembrane helix</keyword>
<reference evidence="14" key="1">
    <citation type="submission" date="2016-11" db="EMBL/GenBank/DDBJ databases">
        <authorList>
            <person name="Varghese N."/>
            <person name="Submissions S."/>
        </authorList>
    </citation>
    <scope>NUCLEOTIDE SEQUENCE [LARGE SCALE GENOMIC DNA]</scope>
    <source>
        <strain evidence="14">DSM 2635</strain>
    </source>
</reference>
<comment type="similarity">
    <text evidence="3 11">Belongs to the peptidase M50B family.</text>
</comment>
<dbReference type="PANTHER" id="PTHR42837">
    <property type="entry name" value="REGULATOR OF SIGMA-E PROTEASE RSEP"/>
    <property type="match status" value="1"/>
</dbReference>
<feature type="transmembrane region" description="Helical" evidence="11">
    <location>
        <begin position="6"/>
        <end position="25"/>
    </location>
</feature>
<proteinExistence type="inferred from homology"/>
<evidence type="ECO:0000256" key="5">
    <source>
        <dbReference type="ARBA" id="ARBA00022692"/>
    </source>
</evidence>
<dbReference type="GO" id="GO:0006508">
    <property type="term" value="P:proteolysis"/>
    <property type="evidence" value="ECO:0007669"/>
    <property type="project" value="UniProtKB-KW"/>
</dbReference>
<evidence type="ECO:0000256" key="2">
    <source>
        <dbReference type="ARBA" id="ARBA00004141"/>
    </source>
</evidence>
<gene>
    <name evidence="13" type="ORF">SAMN04488530_11827</name>
</gene>
<dbReference type="EC" id="3.4.24.-" evidence="11"/>
<dbReference type="STRING" id="1121321.SAMN04488530_11827"/>
<dbReference type="InterPro" id="IPR041489">
    <property type="entry name" value="PDZ_6"/>
</dbReference>
<dbReference type="Gene3D" id="2.30.42.10">
    <property type="match status" value="1"/>
</dbReference>
<dbReference type="InterPro" id="IPR008915">
    <property type="entry name" value="Peptidase_M50"/>
</dbReference>
<dbReference type="InterPro" id="IPR036034">
    <property type="entry name" value="PDZ_sf"/>
</dbReference>
<feature type="transmembrane region" description="Helical" evidence="11">
    <location>
        <begin position="222"/>
        <end position="248"/>
    </location>
</feature>
<dbReference type="EMBL" id="FQWX01000018">
    <property type="protein sequence ID" value="SHH08870.1"/>
    <property type="molecule type" value="Genomic_DNA"/>
</dbReference>
<organism evidence="13 14">
    <name type="scientific">Asaccharospora irregularis DSM 2635</name>
    <dbReference type="NCBI Taxonomy" id="1121321"/>
    <lineage>
        <taxon>Bacteria</taxon>
        <taxon>Bacillati</taxon>
        <taxon>Bacillota</taxon>
        <taxon>Clostridia</taxon>
        <taxon>Peptostreptococcales</taxon>
        <taxon>Peptostreptococcaceae</taxon>
        <taxon>Asaccharospora</taxon>
    </lineage>
</organism>
<feature type="transmembrane region" description="Helical" evidence="11">
    <location>
        <begin position="260"/>
        <end position="279"/>
    </location>
</feature>
<keyword evidence="5 11" id="KW-0812">Transmembrane</keyword>
<keyword evidence="11" id="KW-0479">Metal-binding</keyword>
<evidence type="ECO:0000256" key="11">
    <source>
        <dbReference type="RuleBase" id="RU362031"/>
    </source>
</evidence>
<keyword evidence="6 11" id="KW-0378">Hydrolase</keyword>
<dbReference type="CDD" id="cd06163">
    <property type="entry name" value="S2P-M50_PDZ_RseP-like"/>
    <property type="match status" value="1"/>
</dbReference>
<dbReference type="GO" id="GO:0016020">
    <property type="term" value="C:membrane"/>
    <property type="evidence" value="ECO:0007669"/>
    <property type="project" value="UniProtKB-SubCell"/>
</dbReference>
<keyword evidence="14" id="KW-1185">Reference proteome</keyword>
<accession>A0A1M5Q4U5</accession>
<dbReference type="Pfam" id="PF17820">
    <property type="entry name" value="PDZ_6"/>
    <property type="match status" value="1"/>
</dbReference>
<dbReference type="RefSeq" id="WP_073126355.1">
    <property type="nucleotide sequence ID" value="NZ_BAABCH010000095.1"/>
</dbReference>
<comment type="subcellular location">
    <subcellularLocation>
        <location evidence="2">Membrane</location>
        <topology evidence="2">Multi-pass membrane protein</topology>
    </subcellularLocation>
</comment>
<evidence type="ECO:0000256" key="8">
    <source>
        <dbReference type="ARBA" id="ARBA00022989"/>
    </source>
</evidence>
<feature type="transmembrane region" description="Helical" evidence="11">
    <location>
        <begin position="88"/>
        <end position="111"/>
    </location>
</feature>
<evidence type="ECO:0000313" key="14">
    <source>
        <dbReference type="Proteomes" id="UP000243255"/>
    </source>
</evidence>
<evidence type="ECO:0000256" key="1">
    <source>
        <dbReference type="ARBA" id="ARBA00001947"/>
    </source>
</evidence>
<sequence>MTIIVALILFGIIILIHELGHFIFAKRSGIKVHEFAIGMGPKIFSIKKDTEYSIRLLPLGGFISMEGEDEASNDPRAFSNKRLSQRAATIFAGPLFNIIFAIIILIPVFLYSGFPTTTLADTIDGGAAKAAGIKAGDTIQAINGIEVSSWEEITSIINSSEGEKLDITINRDKQTKEISVTPQKGENGYVIGIQTKVDKSFIGSIKAAVQINITMMVQMFKFLGQLVTGTVPGGISNSVAGPVGVIGMVSNAAKTGFINVMYFASMISLNLGIINLLPIPALDGSRLALIGLEAIRGGKKLDPNKEATVHAVGFLALMAFMLFITYKDILRLI</sequence>
<feature type="transmembrane region" description="Helical" evidence="11">
    <location>
        <begin position="307"/>
        <end position="326"/>
    </location>
</feature>
<dbReference type="InterPro" id="IPR004387">
    <property type="entry name" value="Pept_M50_Zn"/>
</dbReference>
<dbReference type="GO" id="GO:0004222">
    <property type="term" value="F:metalloendopeptidase activity"/>
    <property type="evidence" value="ECO:0007669"/>
    <property type="project" value="InterPro"/>
</dbReference>
<evidence type="ECO:0000256" key="6">
    <source>
        <dbReference type="ARBA" id="ARBA00022801"/>
    </source>
</evidence>
<comment type="cofactor">
    <cofactor evidence="1 11">
        <name>Zn(2+)</name>
        <dbReference type="ChEBI" id="CHEBI:29105"/>
    </cofactor>
</comment>
<dbReference type="PANTHER" id="PTHR42837:SF2">
    <property type="entry name" value="MEMBRANE METALLOPROTEASE ARASP2, CHLOROPLASTIC-RELATED"/>
    <property type="match status" value="1"/>
</dbReference>
<name>A0A1M5Q4U5_9FIRM</name>
<evidence type="ECO:0000259" key="12">
    <source>
        <dbReference type="SMART" id="SM00228"/>
    </source>
</evidence>
<evidence type="ECO:0000256" key="3">
    <source>
        <dbReference type="ARBA" id="ARBA00007931"/>
    </source>
</evidence>
<dbReference type="GO" id="GO:0046872">
    <property type="term" value="F:metal ion binding"/>
    <property type="evidence" value="ECO:0007669"/>
    <property type="project" value="UniProtKB-KW"/>
</dbReference>
<keyword evidence="4 13" id="KW-0645">Protease</keyword>
<dbReference type="InterPro" id="IPR001478">
    <property type="entry name" value="PDZ"/>
</dbReference>
<dbReference type="NCBIfam" id="TIGR00054">
    <property type="entry name" value="RIP metalloprotease RseP"/>
    <property type="match status" value="1"/>
</dbReference>
<dbReference type="AlphaFoldDB" id="A0A1M5Q4U5"/>
<dbReference type="Pfam" id="PF02163">
    <property type="entry name" value="Peptidase_M50"/>
    <property type="match status" value="1"/>
</dbReference>
<evidence type="ECO:0000256" key="10">
    <source>
        <dbReference type="ARBA" id="ARBA00023136"/>
    </source>
</evidence>
<keyword evidence="9 11" id="KW-0482">Metalloprotease</keyword>
<evidence type="ECO:0000313" key="13">
    <source>
        <dbReference type="EMBL" id="SHH08870.1"/>
    </source>
</evidence>
<evidence type="ECO:0000256" key="9">
    <source>
        <dbReference type="ARBA" id="ARBA00023049"/>
    </source>
</evidence>
<feature type="domain" description="PDZ" evidence="12">
    <location>
        <begin position="110"/>
        <end position="173"/>
    </location>
</feature>
<keyword evidence="10 11" id="KW-0472">Membrane</keyword>
<protein>
    <recommendedName>
        <fullName evidence="11">Zinc metalloprotease</fullName>
        <ecNumber evidence="11">3.4.24.-</ecNumber>
    </recommendedName>
</protein>
<dbReference type="SMART" id="SM00228">
    <property type="entry name" value="PDZ"/>
    <property type="match status" value="1"/>
</dbReference>
<dbReference type="OrthoDB" id="9782003at2"/>
<evidence type="ECO:0000256" key="7">
    <source>
        <dbReference type="ARBA" id="ARBA00022833"/>
    </source>
</evidence>
<keyword evidence="7 11" id="KW-0862">Zinc</keyword>